<dbReference type="Pfam" id="PF14580">
    <property type="entry name" value="LRR_9"/>
    <property type="match status" value="1"/>
</dbReference>
<name>A0A069DPV6_9HEMI</name>
<dbReference type="EMBL" id="GBGD01002781">
    <property type="protein sequence ID" value="JAC86108.1"/>
    <property type="molecule type" value="mRNA"/>
</dbReference>
<sequence>MPPSGQSILFSENRLTYVSQDALHIPSVLTRMYGSKVTSLDLSYNRICTLDGLQYFRNLNELMLDNNQLDDNINFPYISSLHTLSLNNNKISQLEYFLAKVKDSFPNLKYLSILGNTACPSQISHVDKDEEDYQRYRYFVLYILPNLDFLDSRTVTFQERYEGKQRGMYMKIVRPSFQNNCIEEKNCNRKVYSPLPALPMKSHHGIYGKCVYRYTGKHSEGNRFIRNNDL</sequence>
<dbReference type="InterPro" id="IPR001611">
    <property type="entry name" value="Leu-rich_rpt"/>
</dbReference>
<dbReference type="Gene3D" id="3.80.10.10">
    <property type="entry name" value="Ribonuclease Inhibitor"/>
    <property type="match status" value="1"/>
</dbReference>
<reference evidence="1" key="1">
    <citation type="journal article" date="2015" name="J. Med. Entomol.">
        <title>A Deep Insight Into the Sialotranscriptome of the Chagas Disease Vector, Panstrongylus megistus (Hemiptera: Heteroptera).</title>
        <authorList>
            <person name="Ribeiro J.M."/>
            <person name="Schwarz A."/>
            <person name="Francischetti I.M."/>
        </authorList>
    </citation>
    <scope>NUCLEOTIDE SEQUENCE</scope>
    <source>
        <tissue evidence="1">Salivary glands</tissue>
    </source>
</reference>
<accession>A0A069DPV6</accession>
<dbReference type="InterPro" id="IPR032675">
    <property type="entry name" value="LRR_dom_sf"/>
</dbReference>
<dbReference type="AlphaFoldDB" id="A0A069DPV6"/>
<dbReference type="InterPro" id="IPR043313">
    <property type="entry name" value="LRMDA"/>
</dbReference>
<dbReference type="PROSITE" id="PS51450">
    <property type="entry name" value="LRR"/>
    <property type="match status" value="2"/>
</dbReference>
<proteinExistence type="evidence at transcript level"/>
<protein>
    <submittedName>
        <fullName evidence="1">Putative u2-associated snrnp a' protein</fullName>
    </submittedName>
</protein>
<organism evidence="1">
    <name type="scientific">Panstrongylus megistus</name>
    <dbReference type="NCBI Taxonomy" id="65343"/>
    <lineage>
        <taxon>Eukaryota</taxon>
        <taxon>Metazoa</taxon>
        <taxon>Ecdysozoa</taxon>
        <taxon>Arthropoda</taxon>
        <taxon>Hexapoda</taxon>
        <taxon>Insecta</taxon>
        <taxon>Pterygota</taxon>
        <taxon>Neoptera</taxon>
        <taxon>Paraneoptera</taxon>
        <taxon>Hemiptera</taxon>
        <taxon>Heteroptera</taxon>
        <taxon>Panheteroptera</taxon>
        <taxon>Cimicomorpha</taxon>
        <taxon>Reduviidae</taxon>
        <taxon>Triatominae</taxon>
        <taxon>Panstrongylus</taxon>
    </lineage>
</organism>
<dbReference type="PANTHER" id="PTHR46282">
    <property type="entry name" value="LEUCINE-RICH MELANOCYTE DIFFERENTIATION-ASSOCIATED PROTEIN"/>
    <property type="match status" value="1"/>
</dbReference>
<dbReference type="PANTHER" id="PTHR46282:SF2">
    <property type="entry name" value="LEUCINE-RICH MELANOCYTE DIFFERENTIATION-ASSOCIATED PROTEIN"/>
    <property type="match status" value="1"/>
</dbReference>
<evidence type="ECO:0000313" key="1">
    <source>
        <dbReference type="EMBL" id="JAC86108.1"/>
    </source>
</evidence>
<dbReference type="SUPFAM" id="SSF52058">
    <property type="entry name" value="L domain-like"/>
    <property type="match status" value="1"/>
</dbReference>
<dbReference type="FunFam" id="3.80.10.10:FF:000695">
    <property type="entry name" value="leucine-rich melanocyte differentiation-associated protein"/>
    <property type="match status" value="1"/>
</dbReference>